<feature type="domain" description="Glycosyl transferase family 1" evidence="1">
    <location>
        <begin position="56"/>
        <end position="222"/>
    </location>
</feature>
<dbReference type="Proteomes" id="UP000071392">
    <property type="component" value="Unassembled WGS sequence"/>
</dbReference>
<dbReference type="CDD" id="cd03801">
    <property type="entry name" value="GT4_PimA-like"/>
    <property type="match status" value="1"/>
</dbReference>
<evidence type="ECO:0000313" key="3">
    <source>
        <dbReference type="Proteomes" id="UP000071392"/>
    </source>
</evidence>
<dbReference type="AlphaFoldDB" id="A0A139SKI1"/>
<dbReference type="InterPro" id="IPR001296">
    <property type="entry name" value="Glyco_trans_1"/>
</dbReference>
<name>A0A139SKI1_9BACT</name>
<dbReference type="Pfam" id="PF00534">
    <property type="entry name" value="Glycos_transf_1"/>
    <property type="match status" value="1"/>
</dbReference>
<dbReference type="SUPFAM" id="SSF53756">
    <property type="entry name" value="UDP-Glycosyltransferase/glycogen phosphorylase"/>
    <property type="match status" value="1"/>
</dbReference>
<proteinExistence type="predicted"/>
<reference evidence="2 3" key="1">
    <citation type="submission" date="2016-02" db="EMBL/GenBank/DDBJ databases">
        <authorList>
            <person name="Wen L."/>
            <person name="He K."/>
            <person name="Yang H."/>
        </authorList>
    </citation>
    <scope>NUCLEOTIDE SEQUENCE [LARGE SCALE GENOMIC DNA]</scope>
    <source>
        <strain evidence="2 3">CV41</strain>
    </source>
</reference>
<dbReference type="Gene3D" id="3.40.50.2000">
    <property type="entry name" value="Glycogen Phosphorylase B"/>
    <property type="match status" value="2"/>
</dbReference>
<dbReference type="GO" id="GO:0016757">
    <property type="term" value="F:glycosyltransferase activity"/>
    <property type="evidence" value="ECO:0007669"/>
    <property type="project" value="InterPro"/>
</dbReference>
<dbReference type="PANTHER" id="PTHR45947:SF3">
    <property type="entry name" value="SULFOQUINOVOSYL TRANSFERASE SQD2"/>
    <property type="match status" value="1"/>
</dbReference>
<gene>
    <name evidence="2" type="ORF">AXK12_00320</name>
</gene>
<dbReference type="InterPro" id="IPR050194">
    <property type="entry name" value="Glycosyltransferase_grp1"/>
</dbReference>
<sequence length="248" mass="27026">MRFIYSRCAAFLPVGQANAAYFRHCSVPQKKLFPAPHCVNVEHFTPTPDHLENASELRSSLSIPADATVLLFAGKFIPQKRPDLLLSAFLPIALEFPSAHLVFSGDGALLPKLRETLSTAEKLIRQRVHFLPFANQSAMPARYLLGDCLILPSESETWGLAVNEAMHLGRPAIVSDRVGCHPDLIQHGKTGWVFHSGAKEALTETLRNVLSLSRAELAEKGRAAQAHAASFNYDNATAGLLAALKSLP</sequence>
<keyword evidence="3" id="KW-1185">Reference proteome</keyword>
<comment type="caution">
    <text evidence="2">The sequence shown here is derived from an EMBL/GenBank/DDBJ whole genome shotgun (WGS) entry which is preliminary data.</text>
</comment>
<evidence type="ECO:0000259" key="1">
    <source>
        <dbReference type="Pfam" id="PF00534"/>
    </source>
</evidence>
<dbReference type="PANTHER" id="PTHR45947">
    <property type="entry name" value="SULFOQUINOVOSYL TRANSFERASE SQD2"/>
    <property type="match status" value="1"/>
</dbReference>
<protein>
    <recommendedName>
        <fullName evidence="1">Glycosyl transferase family 1 domain-containing protein</fullName>
    </recommendedName>
</protein>
<dbReference type="STRING" id="1548208.AXK12_00320"/>
<organism evidence="2 3">
    <name type="scientific">Cephaloticoccus capnophilus</name>
    <dbReference type="NCBI Taxonomy" id="1548208"/>
    <lineage>
        <taxon>Bacteria</taxon>
        <taxon>Pseudomonadati</taxon>
        <taxon>Verrucomicrobiota</taxon>
        <taxon>Opitutia</taxon>
        <taxon>Opitutales</taxon>
        <taxon>Opitutaceae</taxon>
        <taxon>Cephaloticoccus</taxon>
    </lineage>
</organism>
<dbReference type="EMBL" id="LSZP01000045">
    <property type="protein sequence ID" value="KXU35046.1"/>
    <property type="molecule type" value="Genomic_DNA"/>
</dbReference>
<accession>A0A139SKI1</accession>
<evidence type="ECO:0000313" key="2">
    <source>
        <dbReference type="EMBL" id="KXU35046.1"/>
    </source>
</evidence>